<dbReference type="Gene3D" id="1.10.10.60">
    <property type="entry name" value="Homeodomain-like"/>
    <property type="match status" value="3"/>
</dbReference>
<keyword evidence="3" id="KW-0805">Transcription regulation</keyword>
<accession>A0A5A7PHH6</accession>
<keyword evidence="6" id="KW-0539">Nucleus</keyword>
<evidence type="ECO:0000256" key="1">
    <source>
        <dbReference type="ARBA" id="ARBA00004123"/>
    </source>
</evidence>
<dbReference type="PANTHER" id="PTHR21450:SF7">
    <property type="entry name" value="DNA LIGASE (DUF630 AND DUF632)"/>
    <property type="match status" value="1"/>
</dbReference>
<evidence type="ECO:0000256" key="6">
    <source>
        <dbReference type="ARBA" id="ARBA00023242"/>
    </source>
</evidence>
<keyword evidence="11" id="KW-1185">Reference proteome</keyword>
<feature type="compositionally biased region" description="Polar residues" evidence="7">
    <location>
        <begin position="1148"/>
        <end position="1162"/>
    </location>
</feature>
<dbReference type="FunFam" id="1.10.10.60:FF:000010">
    <property type="entry name" value="Transcriptional activator Myb isoform A"/>
    <property type="match status" value="1"/>
</dbReference>
<keyword evidence="2" id="KW-0677">Repeat</keyword>
<dbReference type="Pfam" id="PF04782">
    <property type="entry name" value="DUF632"/>
    <property type="match status" value="1"/>
</dbReference>
<dbReference type="PROSITE" id="PS50090">
    <property type="entry name" value="MYB_LIKE"/>
    <property type="match status" value="3"/>
</dbReference>
<dbReference type="InterPro" id="IPR006867">
    <property type="entry name" value="DUF632"/>
</dbReference>
<dbReference type="GO" id="GO:0003677">
    <property type="term" value="F:DNA binding"/>
    <property type="evidence" value="ECO:0007669"/>
    <property type="project" value="UniProtKB-KW"/>
</dbReference>
<organism evidence="10 11">
    <name type="scientific">Striga asiatica</name>
    <name type="common">Asiatic witchweed</name>
    <name type="synonym">Buchnera asiatica</name>
    <dbReference type="NCBI Taxonomy" id="4170"/>
    <lineage>
        <taxon>Eukaryota</taxon>
        <taxon>Viridiplantae</taxon>
        <taxon>Streptophyta</taxon>
        <taxon>Embryophyta</taxon>
        <taxon>Tracheophyta</taxon>
        <taxon>Spermatophyta</taxon>
        <taxon>Magnoliopsida</taxon>
        <taxon>eudicotyledons</taxon>
        <taxon>Gunneridae</taxon>
        <taxon>Pentapetalae</taxon>
        <taxon>asterids</taxon>
        <taxon>lamiids</taxon>
        <taxon>Lamiales</taxon>
        <taxon>Orobanchaceae</taxon>
        <taxon>Buchnereae</taxon>
        <taxon>Striga</taxon>
    </lineage>
</organism>
<dbReference type="SMART" id="SM00717">
    <property type="entry name" value="SANT"/>
    <property type="match status" value="3"/>
</dbReference>
<evidence type="ECO:0000256" key="3">
    <source>
        <dbReference type="ARBA" id="ARBA00023015"/>
    </source>
</evidence>
<dbReference type="FunFam" id="1.10.10.60:FF:000016">
    <property type="entry name" value="Transcriptional activator Myb isoform A"/>
    <property type="match status" value="1"/>
</dbReference>
<dbReference type="SUPFAM" id="SSF46689">
    <property type="entry name" value="Homeodomain-like"/>
    <property type="match status" value="2"/>
</dbReference>
<dbReference type="CDD" id="cd00167">
    <property type="entry name" value="SANT"/>
    <property type="match status" value="3"/>
</dbReference>
<dbReference type="Pfam" id="PF13921">
    <property type="entry name" value="Myb_DNA-bind_6"/>
    <property type="match status" value="1"/>
</dbReference>
<feature type="domain" description="Myb-like" evidence="8">
    <location>
        <begin position="866"/>
        <end position="916"/>
    </location>
</feature>
<evidence type="ECO:0000256" key="5">
    <source>
        <dbReference type="ARBA" id="ARBA00023163"/>
    </source>
</evidence>
<dbReference type="InterPro" id="IPR001005">
    <property type="entry name" value="SANT/Myb"/>
</dbReference>
<name>A0A5A7PHH6_STRAF</name>
<dbReference type="InterPro" id="IPR009057">
    <property type="entry name" value="Homeodomain-like_sf"/>
</dbReference>
<evidence type="ECO:0000256" key="4">
    <source>
        <dbReference type="ARBA" id="ARBA00023125"/>
    </source>
</evidence>
<dbReference type="Proteomes" id="UP000325081">
    <property type="component" value="Unassembled WGS sequence"/>
</dbReference>
<feature type="domain" description="HTH myb-type" evidence="9">
    <location>
        <begin position="775"/>
        <end position="813"/>
    </location>
</feature>
<protein>
    <submittedName>
        <fullName evidence="10">Myb-related protein</fullName>
    </submittedName>
</protein>
<dbReference type="FunFam" id="1.10.10.60:FF:000324">
    <property type="entry name" value="Transcription factor MYB3R-2"/>
    <property type="match status" value="1"/>
</dbReference>
<comment type="caution">
    <text evidence="10">The sequence shown here is derived from an EMBL/GenBank/DDBJ whole genome shotgun (WGS) entry which is preliminary data.</text>
</comment>
<feature type="domain" description="Myb-like" evidence="8">
    <location>
        <begin position="814"/>
        <end position="865"/>
    </location>
</feature>
<proteinExistence type="predicted"/>
<evidence type="ECO:0000256" key="2">
    <source>
        <dbReference type="ARBA" id="ARBA00022737"/>
    </source>
</evidence>
<dbReference type="Pfam" id="PF04783">
    <property type="entry name" value="DUF630"/>
    <property type="match status" value="1"/>
</dbReference>
<reference evidence="11" key="1">
    <citation type="journal article" date="2019" name="Curr. Biol.">
        <title>Genome Sequence of Striga asiatica Provides Insight into the Evolution of Plant Parasitism.</title>
        <authorList>
            <person name="Yoshida S."/>
            <person name="Kim S."/>
            <person name="Wafula E.K."/>
            <person name="Tanskanen J."/>
            <person name="Kim Y.M."/>
            <person name="Honaas L."/>
            <person name="Yang Z."/>
            <person name="Spallek T."/>
            <person name="Conn C.E."/>
            <person name="Ichihashi Y."/>
            <person name="Cheong K."/>
            <person name="Cui S."/>
            <person name="Der J.P."/>
            <person name="Gundlach H."/>
            <person name="Jiao Y."/>
            <person name="Hori C."/>
            <person name="Ishida J.K."/>
            <person name="Kasahara H."/>
            <person name="Kiba T."/>
            <person name="Kim M.S."/>
            <person name="Koo N."/>
            <person name="Laohavisit A."/>
            <person name="Lee Y.H."/>
            <person name="Lumba S."/>
            <person name="McCourt P."/>
            <person name="Mortimer J.C."/>
            <person name="Mutuku J.M."/>
            <person name="Nomura T."/>
            <person name="Sasaki-Sekimoto Y."/>
            <person name="Seto Y."/>
            <person name="Wang Y."/>
            <person name="Wakatake T."/>
            <person name="Sakakibara H."/>
            <person name="Demura T."/>
            <person name="Yamaguchi S."/>
            <person name="Yoneyama K."/>
            <person name="Manabe R.I."/>
            <person name="Nelson D.C."/>
            <person name="Schulman A.H."/>
            <person name="Timko M.P."/>
            <person name="dePamphilis C.W."/>
            <person name="Choi D."/>
            <person name="Shirasu K."/>
        </authorList>
    </citation>
    <scope>NUCLEOTIDE SEQUENCE [LARGE SCALE GENOMIC DNA]</scope>
    <source>
        <strain evidence="11">cv. UVA1</strain>
    </source>
</reference>
<feature type="domain" description="Myb-like" evidence="8">
    <location>
        <begin position="775"/>
        <end position="813"/>
    </location>
</feature>
<keyword evidence="4" id="KW-0238">DNA-binding</keyword>
<evidence type="ECO:0000313" key="10">
    <source>
        <dbReference type="EMBL" id="GER32154.1"/>
    </source>
</evidence>
<dbReference type="EMBL" id="BKCP01004550">
    <property type="protein sequence ID" value="GER32154.1"/>
    <property type="molecule type" value="Genomic_DNA"/>
</dbReference>
<dbReference type="GO" id="GO:0005634">
    <property type="term" value="C:nucleus"/>
    <property type="evidence" value="ECO:0007669"/>
    <property type="project" value="UniProtKB-SubCell"/>
</dbReference>
<dbReference type="InterPro" id="IPR017930">
    <property type="entry name" value="Myb_dom"/>
</dbReference>
<dbReference type="Pfam" id="PF00249">
    <property type="entry name" value="Myb_DNA-binding"/>
    <property type="match status" value="1"/>
</dbReference>
<feature type="domain" description="HTH myb-type" evidence="9">
    <location>
        <begin position="814"/>
        <end position="869"/>
    </location>
</feature>
<feature type="compositionally biased region" description="Pro residues" evidence="7">
    <location>
        <begin position="61"/>
        <end position="106"/>
    </location>
</feature>
<evidence type="ECO:0000259" key="8">
    <source>
        <dbReference type="PROSITE" id="PS50090"/>
    </source>
</evidence>
<gene>
    <name evidence="10" type="ORF">STAS_08215</name>
</gene>
<feature type="region of interest" description="Disordered" evidence="7">
    <location>
        <begin position="1144"/>
        <end position="1216"/>
    </location>
</feature>
<dbReference type="PRINTS" id="PR01222">
    <property type="entry name" value="ATROPHIN"/>
</dbReference>
<dbReference type="PANTHER" id="PTHR21450">
    <property type="entry name" value="PROTEIN ALTERED PHOSPHATE STARVATION RESPONSE 1"/>
    <property type="match status" value="1"/>
</dbReference>
<sequence>MGCAQSRIENEESVSRCKERRNLMKEAVGIRNAFASAHSGYSISLKDTGAALSDYAQGEVPPSPPEAAAPSDPPPSERPPPPPPPPIESTLPPPPPPLPSFSPMPPLKRAVTMPANLSENMKGKMKGIAMDDGDIYEEEEIDEEEEYEEEEEEKVGFRRPKKGADESKVDTTPVRAPPNPATPPELKGMAWDYFFMDNMAQSNLDEVEEEEEMEEEMRGGVEGKNGNPEDFEFRTPDKLKQVGFEGIEEFKTPDETPAEKQFVHSKTAPPAMSRFAGGGNVVGNSANNNNGVDLLKILSEVDDHFLKASQSAQEVSKMLEATRLHYHSNFADNRGHIDHAARVMQVITWNKSFRGVPNGDGTKDDPEAEDYETHATILDKLLAWEKKLYEEVKTGELMKLEYQRKVAQLNKLKKRNASGEQLEKAKAAVSHLHTRYIVDMQSLDSTVSEVNDIRDKQLYPKLVALVHGMAKMWESMCGHHDSQLRAVAGLRALDASGLVIIETTKHHHARTRQLASVVERWHSQFEKLVSSQRNYVNTLNSWLKLNLIPIERADKSAATATSPPRAPPIQPLLRTWHDHLEKLPDEVAKGAISSFAAVIQTIVLHQEEEMKLKEKYEDTQREYLRKKQSFEEWYQKHGQRKGSISNEEEGGGEQLPAGKDPVAERQFAVESLRKRLEEEMEEHQKVCVQVREKSLGSLKVRLPELFRALSDYAHACREAYGRLRVIGQATTPCQMVLEMVYEELDLYMGEQVAQHGVLQRDNGQRKRKVVLNFRDEILRVAVQQFKGKNWKKIAERFKDRTDVQCLHRWQKVLNPDLVKGPWSKEEDEIIVEMVKRYGPKKWSTIAQHLPGRIGKQCRERWHNHLNPNINKEPWTQDEELDLIRAHQIHGNKWAELTKFLPGRTDNAIKNHWNSSVKKKLDMYLASGLLSQFQGLPLVPHQSAAASSSLKAPQSSEEDDSVVKVGLELEEASECSQSSALASISRPTNNNTVAPRTNATEESNPIPPTSEDYHPPFQEDVFAEQFPESGLSLDWGAFMGKNWQFNPNELPDMTLLDLGQDSGMFLSNNHDALPPQEPSVPEDIIIKDVKREEDPLLFHSSKFQINEDDTTFGPQLFYLPPDLLASSSSFTQSVPFPDQIPLADETLAFGNNPNPYNNSSQANIPDGFICPKDSDNNSNNELKESPKLVPANDFFLPPPNDEQKEDEQKDSGGSLFYEPPRFPSLDIPFFSCDLVPPGGDTHLEYSPLGLRHVMASFRMWDSPSRDENGCFSPDAVLKSAARTFTGTPSIVKKRHRDLVSPLSEKRVEKKKQEQFSLGLDGNFSRLEAMFDECMGRENEAPEECLDERVEKTALTDDRKTSGDNDNDALEMGNEFSGILVEQNMNDMTFFSPDRFEGKAADRSIGLISARALGKQGTRRVDSSISVLCSPRVCAKGDGTNLIIATTSLQSTSPENKVKNSGKGIASENNSGGIFIDTPFKRSIESPSAWKSPWFLNTFVQGPRVDTDITIEDIGYFLSPGDRSYDALGLMKQLGEQTAEAFVDAQNVLGDETPDTIMKGKCFVDRQAADKENHHCSPSSNQDLPISASNFTERRTLDFSECGTPGKETGKVSSGVGFSTSSEYLLKGCR</sequence>
<feature type="compositionally biased region" description="Acidic residues" evidence="7">
    <location>
        <begin position="131"/>
        <end position="153"/>
    </location>
</feature>
<evidence type="ECO:0000313" key="11">
    <source>
        <dbReference type="Proteomes" id="UP000325081"/>
    </source>
</evidence>
<dbReference type="InterPro" id="IPR017993">
    <property type="entry name" value="Atrophin-1"/>
</dbReference>
<dbReference type="OrthoDB" id="2143914at2759"/>
<feature type="compositionally biased region" description="Polar residues" evidence="7">
    <location>
        <begin position="975"/>
        <end position="1002"/>
    </location>
</feature>
<dbReference type="GO" id="GO:0006355">
    <property type="term" value="P:regulation of DNA-templated transcription"/>
    <property type="evidence" value="ECO:0007669"/>
    <property type="project" value="UniProtKB-ARBA"/>
</dbReference>
<dbReference type="InterPro" id="IPR006868">
    <property type="entry name" value="DUF630"/>
</dbReference>
<keyword evidence="5" id="KW-0804">Transcription</keyword>
<comment type="subcellular location">
    <subcellularLocation>
        <location evidence="1">Nucleus</location>
    </subcellularLocation>
</comment>
<dbReference type="PROSITE" id="PS51294">
    <property type="entry name" value="HTH_MYB"/>
    <property type="match status" value="3"/>
</dbReference>
<evidence type="ECO:0000256" key="7">
    <source>
        <dbReference type="SAM" id="MobiDB-lite"/>
    </source>
</evidence>
<feature type="region of interest" description="Disordered" evidence="7">
    <location>
        <begin position="636"/>
        <end position="660"/>
    </location>
</feature>
<feature type="region of interest" description="Disordered" evidence="7">
    <location>
        <begin position="975"/>
        <end position="1007"/>
    </location>
</feature>
<feature type="region of interest" description="Disordered" evidence="7">
    <location>
        <begin position="53"/>
        <end position="183"/>
    </location>
</feature>
<feature type="domain" description="HTH myb-type" evidence="9">
    <location>
        <begin position="870"/>
        <end position="920"/>
    </location>
</feature>
<evidence type="ECO:0000259" key="9">
    <source>
        <dbReference type="PROSITE" id="PS51294"/>
    </source>
</evidence>